<comment type="caution">
    <text evidence="2">The sequence shown here is derived from an EMBL/GenBank/DDBJ whole genome shotgun (WGS) entry which is preliminary data.</text>
</comment>
<dbReference type="SUPFAM" id="SSF52833">
    <property type="entry name" value="Thioredoxin-like"/>
    <property type="match status" value="1"/>
</dbReference>
<dbReference type="PROSITE" id="PS51352">
    <property type="entry name" value="THIOREDOXIN_2"/>
    <property type="match status" value="1"/>
</dbReference>
<dbReference type="Gene3D" id="3.40.30.10">
    <property type="entry name" value="Glutaredoxin"/>
    <property type="match status" value="1"/>
</dbReference>
<dbReference type="Proteomes" id="UP000697710">
    <property type="component" value="Unassembled WGS sequence"/>
</dbReference>
<dbReference type="GO" id="GO:0016491">
    <property type="term" value="F:oxidoreductase activity"/>
    <property type="evidence" value="ECO:0007669"/>
    <property type="project" value="InterPro"/>
</dbReference>
<name>A0A956M5R5_UNCEI</name>
<gene>
    <name evidence="2" type="ORF">KC729_22005</name>
</gene>
<dbReference type="PROSITE" id="PS00194">
    <property type="entry name" value="THIOREDOXIN_1"/>
    <property type="match status" value="1"/>
</dbReference>
<evidence type="ECO:0000259" key="1">
    <source>
        <dbReference type="PROSITE" id="PS51352"/>
    </source>
</evidence>
<reference evidence="2" key="2">
    <citation type="journal article" date="2021" name="Microbiome">
        <title>Successional dynamics and alternative stable states in a saline activated sludge microbial community over 9 years.</title>
        <authorList>
            <person name="Wang Y."/>
            <person name="Ye J."/>
            <person name="Ju F."/>
            <person name="Liu L."/>
            <person name="Boyd J.A."/>
            <person name="Deng Y."/>
            <person name="Parks D.H."/>
            <person name="Jiang X."/>
            <person name="Yin X."/>
            <person name="Woodcroft B.J."/>
            <person name="Tyson G.W."/>
            <person name="Hugenholtz P."/>
            <person name="Polz M.F."/>
            <person name="Zhang T."/>
        </authorList>
    </citation>
    <scope>NUCLEOTIDE SEQUENCE</scope>
    <source>
        <strain evidence="2">HKST-UBA01</strain>
    </source>
</reference>
<protein>
    <submittedName>
        <fullName evidence="2">TlpA family protein disulfide reductase</fullName>
    </submittedName>
</protein>
<organism evidence="2 3">
    <name type="scientific">Eiseniibacteriota bacterium</name>
    <dbReference type="NCBI Taxonomy" id="2212470"/>
    <lineage>
        <taxon>Bacteria</taxon>
        <taxon>Candidatus Eiseniibacteriota</taxon>
    </lineage>
</organism>
<dbReference type="InterPro" id="IPR017937">
    <property type="entry name" value="Thioredoxin_CS"/>
</dbReference>
<dbReference type="Pfam" id="PF00578">
    <property type="entry name" value="AhpC-TSA"/>
    <property type="match status" value="1"/>
</dbReference>
<dbReference type="InterPro" id="IPR000866">
    <property type="entry name" value="AhpC/TSA"/>
</dbReference>
<dbReference type="EMBL" id="JAGQHR010001143">
    <property type="protein sequence ID" value="MCA9730371.1"/>
    <property type="molecule type" value="Genomic_DNA"/>
</dbReference>
<dbReference type="InterPro" id="IPR050553">
    <property type="entry name" value="Thioredoxin_ResA/DsbE_sf"/>
</dbReference>
<dbReference type="CDD" id="cd02966">
    <property type="entry name" value="TlpA_like_family"/>
    <property type="match status" value="1"/>
</dbReference>
<dbReference type="PANTHER" id="PTHR42852">
    <property type="entry name" value="THIOL:DISULFIDE INTERCHANGE PROTEIN DSBE"/>
    <property type="match status" value="1"/>
</dbReference>
<sequence>MSLRSQALIVGAALIAGLGGLWAGHTWFGLNPPPGSLAIGAPAIEFELPTLDGGSATRAQWGGRVQVINFWAPWCAPCRREIPVLQALRKEYGPERVEILGIALDDADQVRKYASDMAIDYPILLASMSDFALMRAYGNDRDALPFTVIVDADGRLHTRKLGEYHEAELRADIEAALGP</sequence>
<reference evidence="2" key="1">
    <citation type="submission" date="2020-04" db="EMBL/GenBank/DDBJ databases">
        <authorList>
            <person name="Zhang T."/>
        </authorList>
    </citation>
    <scope>NUCLEOTIDE SEQUENCE</scope>
    <source>
        <strain evidence="2">HKST-UBA01</strain>
    </source>
</reference>
<dbReference type="GO" id="GO:0016209">
    <property type="term" value="F:antioxidant activity"/>
    <property type="evidence" value="ECO:0007669"/>
    <property type="project" value="InterPro"/>
</dbReference>
<accession>A0A956M5R5</accession>
<dbReference type="PANTHER" id="PTHR42852:SF13">
    <property type="entry name" value="PROTEIN DIPZ"/>
    <property type="match status" value="1"/>
</dbReference>
<evidence type="ECO:0000313" key="3">
    <source>
        <dbReference type="Proteomes" id="UP000697710"/>
    </source>
</evidence>
<evidence type="ECO:0000313" key="2">
    <source>
        <dbReference type="EMBL" id="MCA9730371.1"/>
    </source>
</evidence>
<dbReference type="AlphaFoldDB" id="A0A956M5R5"/>
<proteinExistence type="predicted"/>
<dbReference type="InterPro" id="IPR036249">
    <property type="entry name" value="Thioredoxin-like_sf"/>
</dbReference>
<dbReference type="InterPro" id="IPR013766">
    <property type="entry name" value="Thioredoxin_domain"/>
</dbReference>
<feature type="domain" description="Thioredoxin" evidence="1">
    <location>
        <begin position="37"/>
        <end position="178"/>
    </location>
</feature>